<dbReference type="InterPro" id="IPR053151">
    <property type="entry name" value="RNase_H-like"/>
</dbReference>
<keyword evidence="1" id="KW-0548">Nucleotidyltransferase</keyword>
<evidence type="ECO:0000313" key="1">
    <source>
        <dbReference type="EMBL" id="MCI04257.1"/>
    </source>
</evidence>
<dbReference type="SUPFAM" id="SSF53098">
    <property type="entry name" value="Ribonuclease H-like"/>
    <property type="match status" value="1"/>
</dbReference>
<keyword evidence="1" id="KW-0695">RNA-directed DNA polymerase</keyword>
<feature type="non-terminal residue" evidence="1">
    <location>
        <position position="1"/>
    </location>
</feature>
<name>A0A392NWR8_9FABA</name>
<sequence length="141" mass="15040">PPSGQNGNPYSNSNKRTTSVGSLLQILQNFSAAPHMHMPSEPILVLWKTPSVLWIKANIDGSVSGDTAAAACGGLFRGHSACFRGGFASILGLVTVLHAELMAMELSHHQDWLNLWIESDSKVAISAFDDPSILCHGTCVI</sequence>
<dbReference type="PANTHER" id="PTHR47723">
    <property type="entry name" value="OS05G0353850 PROTEIN"/>
    <property type="match status" value="1"/>
</dbReference>
<dbReference type="Proteomes" id="UP000265520">
    <property type="component" value="Unassembled WGS sequence"/>
</dbReference>
<dbReference type="InterPro" id="IPR012337">
    <property type="entry name" value="RNaseH-like_sf"/>
</dbReference>
<evidence type="ECO:0000313" key="2">
    <source>
        <dbReference type="Proteomes" id="UP000265520"/>
    </source>
</evidence>
<reference evidence="1 2" key="1">
    <citation type="journal article" date="2018" name="Front. Plant Sci.">
        <title>Red Clover (Trifolium pratense) and Zigzag Clover (T. medium) - A Picture of Genomic Similarities and Differences.</title>
        <authorList>
            <person name="Dluhosova J."/>
            <person name="Istvanek J."/>
            <person name="Nedelnik J."/>
            <person name="Repkova J."/>
        </authorList>
    </citation>
    <scope>NUCLEOTIDE SEQUENCE [LARGE SCALE GENOMIC DNA]</scope>
    <source>
        <strain evidence="2">cv. 10/8</strain>
        <tissue evidence="1">Leaf</tissue>
    </source>
</reference>
<organism evidence="1 2">
    <name type="scientific">Trifolium medium</name>
    <dbReference type="NCBI Taxonomy" id="97028"/>
    <lineage>
        <taxon>Eukaryota</taxon>
        <taxon>Viridiplantae</taxon>
        <taxon>Streptophyta</taxon>
        <taxon>Embryophyta</taxon>
        <taxon>Tracheophyta</taxon>
        <taxon>Spermatophyta</taxon>
        <taxon>Magnoliopsida</taxon>
        <taxon>eudicotyledons</taxon>
        <taxon>Gunneridae</taxon>
        <taxon>Pentapetalae</taxon>
        <taxon>rosids</taxon>
        <taxon>fabids</taxon>
        <taxon>Fabales</taxon>
        <taxon>Fabaceae</taxon>
        <taxon>Papilionoideae</taxon>
        <taxon>50 kb inversion clade</taxon>
        <taxon>NPAAA clade</taxon>
        <taxon>Hologalegina</taxon>
        <taxon>IRL clade</taxon>
        <taxon>Trifolieae</taxon>
        <taxon>Trifolium</taxon>
    </lineage>
</organism>
<comment type="caution">
    <text evidence="1">The sequence shown here is derived from an EMBL/GenBank/DDBJ whole genome shotgun (WGS) entry which is preliminary data.</text>
</comment>
<keyword evidence="1" id="KW-0808">Transferase</keyword>
<keyword evidence="2" id="KW-1185">Reference proteome</keyword>
<dbReference type="PANTHER" id="PTHR47723:SF23">
    <property type="entry name" value="REVERSE TRANSCRIPTASE-LIKE PROTEIN"/>
    <property type="match status" value="1"/>
</dbReference>
<dbReference type="AlphaFoldDB" id="A0A392NWR8"/>
<dbReference type="InterPro" id="IPR044730">
    <property type="entry name" value="RNase_H-like_dom_plant"/>
</dbReference>
<protein>
    <submittedName>
        <fullName evidence="1">RNA-directed DNA polymerase (Reverse transcriptase)</fullName>
    </submittedName>
</protein>
<proteinExistence type="predicted"/>
<dbReference type="EMBL" id="LXQA010054782">
    <property type="protein sequence ID" value="MCI04257.1"/>
    <property type="molecule type" value="Genomic_DNA"/>
</dbReference>
<dbReference type="GO" id="GO:0003964">
    <property type="term" value="F:RNA-directed DNA polymerase activity"/>
    <property type="evidence" value="ECO:0007669"/>
    <property type="project" value="UniProtKB-KW"/>
</dbReference>
<accession>A0A392NWR8</accession>
<dbReference type="CDD" id="cd06222">
    <property type="entry name" value="RNase_H_like"/>
    <property type="match status" value="1"/>
</dbReference>